<name>A0A0F9C505_9ZZZZ</name>
<dbReference type="NCBIfam" id="TIGR01948">
    <property type="entry name" value="rnfE"/>
    <property type="match status" value="1"/>
</dbReference>
<dbReference type="HAMAP" id="MF_00478">
    <property type="entry name" value="RsxE_RnfE"/>
    <property type="match status" value="1"/>
</dbReference>
<dbReference type="GO" id="GO:0005886">
    <property type="term" value="C:plasma membrane"/>
    <property type="evidence" value="ECO:0007669"/>
    <property type="project" value="TreeGrafter"/>
</dbReference>
<proteinExistence type="inferred from homology"/>
<dbReference type="InterPro" id="IPR010968">
    <property type="entry name" value="RnfE"/>
</dbReference>
<evidence type="ECO:0000256" key="4">
    <source>
        <dbReference type="ARBA" id="ARBA00022967"/>
    </source>
</evidence>
<comment type="subcellular location">
    <subcellularLocation>
        <location evidence="1">Endomembrane system</location>
        <topology evidence="1">Multi-pass membrane protein</topology>
    </subcellularLocation>
</comment>
<evidence type="ECO:0000256" key="3">
    <source>
        <dbReference type="ARBA" id="ARBA00022692"/>
    </source>
</evidence>
<gene>
    <name evidence="9" type="ORF">LCGC14_2366460</name>
</gene>
<dbReference type="PIRSF" id="PIRSF006102">
    <property type="entry name" value="NQR_DE"/>
    <property type="match status" value="1"/>
</dbReference>
<evidence type="ECO:0000256" key="1">
    <source>
        <dbReference type="ARBA" id="ARBA00004127"/>
    </source>
</evidence>
<keyword evidence="7 8" id="KW-0472">Membrane</keyword>
<evidence type="ECO:0000313" key="9">
    <source>
        <dbReference type="EMBL" id="KKL44358.1"/>
    </source>
</evidence>
<dbReference type="EMBL" id="LAZR01034787">
    <property type="protein sequence ID" value="KKL44358.1"/>
    <property type="molecule type" value="Genomic_DNA"/>
</dbReference>
<sequence length="216" mass="23234">MAPKKSGDLKPVANNIHEFMKGFWKENPILVTVLGLCPTLAVTTSAINGLTMGLAVVFVLTCSSLIVSVVRDFVPKQVRIACFVVIIATFVTMVDLFLKAFLLDLSKALGPFIPLIVVNCIILGRAEAFASKNSVGRSLLDALGVSFGFTITLVILGGIREILGMRTFFGMGVLGQGFEPWVVMILPPGAFITLGFMIGAKNLIDRKMREKKSAGL</sequence>
<feature type="transmembrane region" description="Helical" evidence="8">
    <location>
        <begin position="108"/>
        <end position="126"/>
    </location>
</feature>
<feature type="transmembrane region" description="Helical" evidence="8">
    <location>
        <begin position="81"/>
        <end position="102"/>
    </location>
</feature>
<dbReference type="Pfam" id="PF02508">
    <property type="entry name" value="Rnf-Nqr"/>
    <property type="match status" value="1"/>
</dbReference>
<feature type="transmembrane region" description="Helical" evidence="8">
    <location>
        <begin position="53"/>
        <end position="74"/>
    </location>
</feature>
<protein>
    <recommendedName>
        <fullName evidence="10">Rnf electron transport complex subunit E</fullName>
    </recommendedName>
</protein>
<evidence type="ECO:0000256" key="2">
    <source>
        <dbReference type="ARBA" id="ARBA00022448"/>
    </source>
</evidence>
<dbReference type="GO" id="GO:0012505">
    <property type="term" value="C:endomembrane system"/>
    <property type="evidence" value="ECO:0007669"/>
    <property type="project" value="UniProtKB-SubCell"/>
</dbReference>
<dbReference type="AlphaFoldDB" id="A0A0F9C505"/>
<keyword evidence="4" id="KW-1278">Translocase</keyword>
<dbReference type="InterPro" id="IPR003667">
    <property type="entry name" value="NqrDE/RnfAE"/>
</dbReference>
<keyword evidence="2" id="KW-0813">Transport</keyword>
<feature type="transmembrane region" description="Helical" evidence="8">
    <location>
        <begin position="180"/>
        <end position="204"/>
    </location>
</feature>
<dbReference type="GO" id="GO:0022900">
    <property type="term" value="P:electron transport chain"/>
    <property type="evidence" value="ECO:0007669"/>
    <property type="project" value="InterPro"/>
</dbReference>
<keyword evidence="5" id="KW-0249">Electron transport</keyword>
<comment type="caution">
    <text evidence="9">The sequence shown here is derived from an EMBL/GenBank/DDBJ whole genome shotgun (WGS) entry which is preliminary data.</text>
</comment>
<dbReference type="PANTHER" id="PTHR30586:SF0">
    <property type="entry name" value="ION-TRANSLOCATING OXIDOREDUCTASE COMPLEX SUBUNIT E"/>
    <property type="match status" value="1"/>
</dbReference>
<evidence type="ECO:0000256" key="7">
    <source>
        <dbReference type="ARBA" id="ARBA00023136"/>
    </source>
</evidence>
<evidence type="ECO:0000256" key="5">
    <source>
        <dbReference type="ARBA" id="ARBA00022982"/>
    </source>
</evidence>
<keyword evidence="3 8" id="KW-0812">Transmembrane</keyword>
<keyword evidence="6 8" id="KW-1133">Transmembrane helix</keyword>
<accession>A0A0F9C505</accession>
<evidence type="ECO:0008006" key="10">
    <source>
        <dbReference type="Google" id="ProtNLM"/>
    </source>
</evidence>
<feature type="transmembrane region" description="Helical" evidence="8">
    <location>
        <begin position="138"/>
        <end position="160"/>
    </location>
</feature>
<evidence type="ECO:0000256" key="6">
    <source>
        <dbReference type="ARBA" id="ARBA00022989"/>
    </source>
</evidence>
<dbReference type="NCBIfam" id="NF009070">
    <property type="entry name" value="PRK12405.1"/>
    <property type="match status" value="1"/>
</dbReference>
<organism evidence="9">
    <name type="scientific">marine sediment metagenome</name>
    <dbReference type="NCBI Taxonomy" id="412755"/>
    <lineage>
        <taxon>unclassified sequences</taxon>
        <taxon>metagenomes</taxon>
        <taxon>ecological metagenomes</taxon>
    </lineage>
</organism>
<reference evidence="9" key="1">
    <citation type="journal article" date="2015" name="Nature">
        <title>Complex archaea that bridge the gap between prokaryotes and eukaryotes.</title>
        <authorList>
            <person name="Spang A."/>
            <person name="Saw J.H."/>
            <person name="Jorgensen S.L."/>
            <person name="Zaremba-Niedzwiedzka K."/>
            <person name="Martijn J."/>
            <person name="Lind A.E."/>
            <person name="van Eijk R."/>
            <person name="Schleper C."/>
            <person name="Guy L."/>
            <person name="Ettema T.J."/>
        </authorList>
    </citation>
    <scope>NUCLEOTIDE SEQUENCE</scope>
</reference>
<evidence type="ECO:0000256" key="8">
    <source>
        <dbReference type="SAM" id="Phobius"/>
    </source>
</evidence>
<dbReference type="PANTHER" id="PTHR30586">
    <property type="entry name" value="ELECTRON TRANSPORT COMPLEX PROTEIN RNFE"/>
    <property type="match status" value="1"/>
</dbReference>